<gene>
    <name evidence="2" type="ORF">RU93_GL000935</name>
</gene>
<accession>A0A1L8QW13</accession>
<name>A0A1L8QW13_9ENTE</name>
<dbReference type="Proteomes" id="UP000182149">
    <property type="component" value="Unassembled WGS sequence"/>
</dbReference>
<dbReference type="AlphaFoldDB" id="A0A1L8QW13"/>
<keyword evidence="3" id="KW-1185">Reference proteome</keyword>
<evidence type="ECO:0000313" key="2">
    <source>
        <dbReference type="EMBL" id="OJG11702.1"/>
    </source>
</evidence>
<evidence type="ECO:0000313" key="3">
    <source>
        <dbReference type="Proteomes" id="UP000182149"/>
    </source>
</evidence>
<protein>
    <submittedName>
        <fullName evidence="2">Uncharacterized protein</fullName>
    </submittedName>
</protein>
<feature type="region of interest" description="Disordered" evidence="1">
    <location>
        <begin position="83"/>
        <end position="126"/>
    </location>
</feature>
<evidence type="ECO:0000256" key="1">
    <source>
        <dbReference type="SAM" id="MobiDB-lite"/>
    </source>
</evidence>
<organism evidence="2 3">
    <name type="scientific">Enterococcus aquimarinus</name>
    <dbReference type="NCBI Taxonomy" id="328396"/>
    <lineage>
        <taxon>Bacteria</taxon>
        <taxon>Bacillati</taxon>
        <taxon>Bacillota</taxon>
        <taxon>Bacilli</taxon>
        <taxon>Lactobacillales</taxon>
        <taxon>Enterococcaceae</taxon>
        <taxon>Enterococcus</taxon>
    </lineage>
</organism>
<comment type="caution">
    <text evidence="2">The sequence shown here is derived from an EMBL/GenBank/DDBJ whole genome shotgun (WGS) entry which is preliminary data.</text>
</comment>
<proteinExistence type="predicted"/>
<reference evidence="2 3" key="1">
    <citation type="submission" date="2014-12" db="EMBL/GenBank/DDBJ databases">
        <title>Draft genome sequences of 29 type strains of Enterococci.</title>
        <authorList>
            <person name="Zhong Z."/>
            <person name="Sun Z."/>
            <person name="Liu W."/>
            <person name="Zhang W."/>
            <person name="Zhang H."/>
        </authorList>
    </citation>
    <scope>NUCLEOTIDE SEQUENCE [LARGE SCALE GENOMIC DNA]</scope>
    <source>
        <strain evidence="2 3">DSM 17690</strain>
    </source>
</reference>
<sequence length="126" mass="14380">MAQNARITTLFTGRSKRYYEMAIMKELFLAEYVATPPAQRASSGEIFYSTGSVSYVYQAPYLLMTASTSDYQKKFEVVIEEVDGQDETEETVESKQITSKNDTEDPRLIQKMQAPSLDENHTTNRK</sequence>
<dbReference type="EMBL" id="JXKD01000002">
    <property type="protein sequence ID" value="OJG11702.1"/>
    <property type="molecule type" value="Genomic_DNA"/>
</dbReference>
<dbReference type="STRING" id="328396.RU93_GL000935"/>